<dbReference type="OrthoDB" id="1410759at2759"/>
<sequence length="358" mass="40465">MSFTRLRHALFPRSYSAKLHTHSSLPLIHGVHDSVASFNPLPPVIPVVHDAVASFNSMRPSPFIHDVDPAVASFNRMLNVRPCPPITQFNKILGSLARDKRFETVILLFPKLQYVGILPNLVSLCVLINCCCQVRHRTLALSVLAKIFRLGYLPSTIVLTTLLNGLFLTRNAEEAMYLRDKMAAQEFQMDQIRYWILIYGLCEVGEAGFAIQLLRHAEGHLIQPSVEAYIMYRESIKRLCEDELLYEACDCVSEMVTRGIQPNCEIYHSIIHGFCRLDQVQEAVGLFNEMLLKSINPKVYTLVVLMDVLSKYGKVREAKTALAVMVIREEKDEDNKAEKLLPEIVASGSCKDKVLDAF</sequence>
<evidence type="ECO:0000256" key="2">
    <source>
        <dbReference type="ARBA" id="ARBA00022737"/>
    </source>
</evidence>
<name>A0A8B8LM84_ABRPR</name>
<feature type="repeat" description="PPR" evidence="3">
    <location>
        <begin position="263"/>
        <end position="297"/>
    </location>
</feature>
<dbReference type="KEGG" id="aprc:113866764"/>
<dbReference type="AlphaFoldDB" id="A0A8B8LM84"/>
<dbReference type="InterPro" id="IPR002885">
    <property type="entry name" value="PPR_rpt"/>
</dbReference>
<protein>
    <submittedName>
        <fullName evidence="5">Pentatricopeptide repeat-containing protein At1g12700, mitochondrial</fullName>
    </submittedName>
</protein>
<keyword evidence="4" id="KW-1185">Reference proteome</keyword>
<dbReference type="PANTHER" id="PTHR46128">
    <property type="entry name" value="MITOCHONDRIAL GROUP I INTRON SPLICING FACTOR CCM1"/>
    <property type="match status" value="1"/>
</dbReference>
<dbReference type="InterPro" id="IPR050872">
    <property type="entry name" value="PPR_P_subfamily"/>
</dbReference>
<accession>A0A8B8LM84</accession>
<comment type="similarity">
    <text evidence="1">Belongs to the PPR family. P subfamily.</text>
</comment>
<gene>
    <name evidence="5" type="primary">LOC113866764</name>
</gene>
<evidence type="ECO:0000256" key="1">
    <source>
        <dbReference type="ARBA" id="ARBA00007626"/>
    </source>
</evidence>
<dbReference type="InterPro" id="IPR011990">
    <property type="entry name" value="TPR-like_helical_dom_sf"/>
</dbReference>
<dbReference type="NCBIfam" id="TIGR00756">
    <property type="entry name" value="PPR"/>
    <property type="match status" value="1"/>
</dbReference>
<dbReference type="PANTHER" id="PTHR46128:SF285">
    <property type="entry name" value="PENTATRICOPEPTIDE REPEAT-CONTAINING PROTEIN"/>
    <property type="match status" value="1"/>
</dbReference>
<proteinExistence type="inferred from homology"/>
<dbReference type="PROSITE" id="PS51375">
    <property type="entry name" value="PPR"/>
    <property type="match status" value="1"/>
</dbReference>
<organism evidence="4 5">
    <name type="scientific">Abrus precatorius</name>
    <name type="common">Indian licorice</name>
    <name type="synonym">Glycine abrus</name>
    <dbReference type="NCBI Taxonomy" id="3816"/>
    <lineage>
        <taxon>Eukaryota</taxon>
        <taxon>Viridiplantae</taxon>
        <taxon>Streptophyta</taxon>
        <taxon>Embryophyta</taxon>
        <taxon>Tracheophyta</taxon>
        <taxon>Spermatophyta</taxon>
        <taxon>Magnoliopsida</taxon>
        <taxon>eudicotyledons</taxon>
        <taxon>Gunneridae</taxon>
        <taxon>Pentapetalae</taxon>
        <taxon>rosids</taxon>
        <taxon>fabids</taxon>
        <taxon>Fabales</taxon>
        <taxon>Fabaceae</taxon>
        <taxon>Papilionoideae</taxon>
        <taxon>50 kb inversion clade</taxon>
        <taxon>NPAAA clade</taxon>
        <taxon>indigoferoid/millettioid clade</taxon>
        <taxon>Abreae</taxon>
        <taxon>Abrus</taxon>
    </lineage>
</organism>
<evidence type="ECO:0000313" key="4">
    <source>
        <dbReference type="Proteomes" id="UP000694853"/>
    </source>
</evidence>
<reference evidence="4" key="1">
    <citation type="journal article" date="2019" name="Toxins">
        <title>Detection of Abrin-Like and Prepropulchellin-Like Toxin Genes and Transcripts Using Whole Genome Sequencing and Full-Length Transcript Sequencing of Abrus precatorius.</title>
        <authorList>
            <person name="Hovde B.T."/>
            <person name="Daligault H.E."/>
            <person name="Hanschen E.R."/>
            <person name="Kunde Y.A."/>
            <person name="Johnson M.B."/>
            <person name="Starkenburg S.R."/>
            <person name="Johnson S.L."/>
        </authorList>
    </citation>
    <scope>NUCLEOTIDE SEQUENCE [LARGE SCALE GENOMIC DNA]</scope>
</reference>
<evidence type="ECO:0000256" key="3">
    <source>
        <dbReference type="PROSITE-ProRule" id="PRU00708"/>
    </source>
</evidence>
<dbReference type="GeneID" id="113866764"/>
<dbReference type="RefSeq" id="XP_027357365.1">
    <property type="nucleotide sequence ID" value="XM_027501564.1"/>
</dbReference>
<dbReference type="Pfam" id="PF13041">
    <property type="entry name" value="PPR_2"/>
    <property type="match status" value="1"/>
</dbReference>
<dbReference type="Proteomes" id="UP000694853">
    <property type="component" value="Unplaced"/>
</dbReference>
<keyword evidence="2" id="KW-0677">Repeat</keyword>
<dbReference type="Gene3D" id="1.25.40.10">
    <property type="entry name" value="Tetratricopeptide repeat domain"/>
    <property type="match status" value="2"/>
</dbReference>
<evidence type="ECO:0000313" key="5">
    <source>
        <dbReference type="RefSeq" id="XP_027357365.1"/>
    </source>
</evidence>
<reference evidence="5" key="2">
    <citation type="submission" date="2025-08" db="UniProtKB">
        <authorList>
            <consortium name="RefSeq"/>
        </authorList>
    </citation>
    <scope>IDENTIFICATION</scope>
    <source>
        <tissue evidence="5">Young leaves</tissue>
    </source>
</reference>